<sequence length="147" mass="16347">MVDAVKRADDAAHRLRERAVKEGIAAVGQQAIHRQRFEGNVDEGCSPAAILVGIARRKQRAFVEMRGLNGGVLAHAVFVLPVFADFDDLSAKLVANDHRMFRRVLWHALVRRALQRGFIARHADAVGNHFNSNAVVADLRQVKRVHS</sequence>
<reference evidence="1" key="1">
    <citation type="submission" date="2019-08" db="EMBL/GenBank/DDBJ databases">
        <authorList>
            <person name="Kucharzyk K."/>
            <person name="Murdoch R.W."/>
            <person name="Higgins S."/>
            <person name="Loffler F."/>
        </authorList>
    </citation>
    <scope>NUCLEOTIDE SEQUENCE</scope>
</reference>
<proteinExistence type="predicted"/>
<evidence type="ECO:0000313" key="1">
    <source>
        <dbReference type="EMBL" id="MPM94254.1"/>
    </source>
</evidence>
<dbReference type="EMBL" id="VSSQ01040923">
    <property type="protein sequence ID" value="MPM94254.1"/>
    <property type="molecule type" value="Genomic_DNA"/>
</dbReference>
<name>A0A645DXJ5_9ZZZZ</name>
<comment type="caution">
    <text evidence="1">The sequence shown here is derived from an EMBL/GenBank/DDBJ whole genome shotgun (WGS) entry which is preliminary data.</text>
</comment>
<protein>
    <submittedName>
        <fullName evidence="1">Uncharacterized protein</fullName>
    </submittedName>
</protein>
<accession>A0A645DXJ5</accession>
<organism evidence="1">
    <name type="scientific">bioreactor metagenome</name>
    <dbReference type="NCBI Taxonomy" id="1076179"/>
    <lineage>
        <taxon>unclassified sequences</taxon>
        <taxon>metagenomes</taxon>
        <taxon>ecological metagenomes</taxon>
    </lineage>
</organism>
<dbReference type="AlphaFoldDB" id="A0A645DXJ5"/>
<gene>
    <name evidence="1" type="ORF">SDC9_141400</name>
</gene>